<dbReference type="AlphaFoldDB" id="A0A0E9Q5K5"/>
<proteinExistence type="predicted"/>
<evidence type="ECO:0000313" key="2">
    <source>
        <dbReference type="EMBL" id="JAH12186.1"/>
    </source>
</evidence>
<feature type="region of interest" description="Disordered" evidence="1">
    <location>
        <begin position="1"/>
        <end position="31"/>
    </location>
</feature>
<reference evidence="2" key="1">
    <citation type="submission" date="2014-11" db="EMBL/GenBank/DDBJ databases">
        <authorList>
            <person name="Amaro Gonzalez C."/>
        </authorList>
    </citation>
    <scope>NUCLEOTIDE SEQUENCE</scope>
</reference>
<name>A0A0E9Q5K5_ANGAN</name>
<dbReference type="EMBL" id="GBXM01096391">
    <property type="protein sequence ID" value="JAH12186.1"/>
    <property type="molecule type" value="Transcribed_RNA"/>
</dbReference>
<sequence>MTAAASQHQNLHYKSYTAINSTRHSTMKGQP</sequence>
<accession>A0A0E9Q5K5</accession>
<protein>
    <submittedName>
        <fullName evidence="2">Uncharacterized protein</fullName>
    </submittedName>
</protein>
<reference evidence="2" key="2">
    <citation type="journal article" date="2015" name="Fish Shellfish Immunol.">
        <title>Early steps in the European eel (Anguilla anguilla)-Vibrio vulnificus interaction in the gills: Role of the RtxA13 toxin.</title>
        <authorList>
            <person name="Callol A."/>
            <person name="Pajuelo D."/>
            <person name="Ebbesson L."/>
            <person name="Teles M."/>
            <person name="MacKenzie S."/>
            <person name="Amaro C."/>
        </authorList>
    </citation>
    <scope>NUCLEOTIDE SEQUENCE</scope>
</reference>
<organism evidence="2">
    <name type="scientific">Anguilla anguilla</name>
    <name type="common">European freshwater eel</name>
    <name type="synonym">Muraena anguilla</name>
    <dbReference type="NCBI Taxonomy" id="7936"/>
    <lineage>
        <taxon>Eukaryota</taxon>
        <taxon>Metazoa</taxon>
        <taxon>Chordata</taxon>
        <taxon>Craniata</taxon>
        <taxon>Vertebrata</taxon>
        <taxon>Euteleostomi</taxon>
        <taxon>Actinopterygii</taxon>
        <taxon>Neopterygii</taxon>
        <taxon>Teleostei</taxon>
        <taxon>Anguilliformes</taxon>
        <taxon>Anguillidae</taxon>
        <taxon>Anguilla</taxon>
    </lineage>
</organism>
<evidence type="ECO:0000256" key="1">
    <source>
        <dbReference type="SAM" id="MobiDB-lite"/>
    </source>
</evidence>